<feature type="region of interest" description="Disordered" evidence="1">
    <location>
        <begin position="76"/>
        <end position="109"/>
    </location>
</feature>
<evidence type="ECO:0000313" key="3">
    <source>
        <dbReference type="Proteomes" id="UP000646548"/>
    </source>
</evidence>
<gene>
    <name evidence="2" type="ORF">FQA47_003610</name>
</gene>
<proteinExistence type="predicted"/>
<evidence type="ECO:0000313" key="2">
    <source>
        <dbReference type="EMBL" id="KAF6727975.1"/>
    </source>
</evidence>
<comment type="caution">
    <text evidence="2">The sequence shown here is derived from an EMBL/GenBank/DDBJ whole genome shotgun (WGS) entry which is preliminary data.</text>
</comment>
<evidence type="ECO:0000256" key="1">
    <source>
        <dbReference type="SAM" id="MobiDB-lite"/>
    </source>
</evidence>
<dbReference type="AlphaFoldDB" id="A0A834CEA8"/>
<name>A0A834CEA8_ORYME</name>
<accession>A0A834CEA8</accession>
<reference evidence="2" key="1">
    <citation type="journal article" name="BMC Genomics">
        <title>Long-read sequencing and de novo genome assembly of marine medaka (Oryzias melastigma).</title>
        <authorList>
            <person name="Liang P."/>
            <person name="Saqib H.S.A."/>
            <person name="Ni X."/>
            <person name="Shen Y."/>
        </authorList>
    </citation>
    <scope>NUCLEOTIDE SEQUENCE</scope>
    <source>
        <strain evidence="2">Bigg-433</strain>
    </source>
</reference>
<dbReference type="Proteomes" id="UP000646548">
    <property type="component" value="Unassembled WGS sequence"/>
</dbReference>
<organism evidence="2 3">
    <name type="scientific">Oryzias melastigma</name>
    <name type="common">Marine medaka</name>
    <dbReference type="NCBI Taxonomy" id="30732"/>
    <lineage>
        <taxon>Eukaryota</taxon>
        <taxon>Metazoa</taxon>
        <taxon>Chordata</taxon>
        <taxon>Craniata</taxon>
        <taxon>Vertebrata</taxon>
        <taxon>Euteleostomi</taxon>
        <taxon>Actinopterygii</taxon>
        <taxon>Neopterygii</taxon>
        <taxon>Teleostei</taxon>
        <taxon>Neoteleostei</taxon>
        <taxon>Acanthomorphata</taxon>
        <taxon>Ovalentaria</taxon>
        <taxon>Atherinomorphae</taxon>
        <taxon>Beloniformes</taxon>
        <taxon>Adrianichthyidae</taxon>
        <taxon>Oryziinae</taxon>
        <taxon>Oryzias</taxon>
    </lineage>
</organism>
<sequence>MASAGPYMHVITHTYTGDRGKKKANLTRNPNYMYTQLIHPWEIEIFFQMIRLIPNYGYTQTPARASQLIYSGNKTATSCRDGVDTPRNKGNPCHRGPDEPGRRTGAPWSSAATCWSGMATTLSGVSMEA</sequence>
<protein>
    <submittedName>
        <fullName evidence="2">Uncharacterized protein</fullName>
    </submittedName>
</protein>
<dbReference type="EMBL" id="WKFB01000295">
    <property type="protein sequence ID" value="KAF6727975.1"/>
    <property type="molecule type" value="Genomic_DNA"/>
</dbReference>